<protein>
    <submittedName>
        <fullName evidence="9">Carbohydrate ABC transporter membrane protein 2 (CUT1 family)</fullName>
    </submittedName>
</protein>
<feature type="transmembrane region" description="Helical" evidence="7">
    <location>
        <begin position="7"/>
        <end position="27"/>
    </location>
</feature>
<dbReference type="AlphaFoldDB" id="A0AA45HIQ6"/>
<comment type="caution">
    <text evidence="9">The sequence shown here is derived from an EMBL/GenBank/DDBJ whole genome shotgun (WGS) entry which is preliminary data.</text>
</comment>
<evidence type="ECO:0000256" key="6">
    <source>
        <dbReference type="ARBA" id="ARBA00023136"/>
    </source>
</evidence>
<keyword evidence="4 7" id="KW-0812">Transmembrane</keyword>
<evidence type="ECO:0000256" key="2">
    <source>
        <dbReference type="ARBA" id="ARBA00022448"/>
    </source>
</evidence>
<dbReference type="CDD" id="cd06261">
    <property type="entry name" value="TM_PBP2"/>
    <property type="match status" value="1"/>
</dbReference>
<dbReference type="Proteomes" id="UP000245921">
    <property type="component" value="Unassembled WGS sequence"/>
</dbReference>
<keyword evidence="6 7" id="KW-0472">Membrane</keyword>
<evidence type="ECO:0000256" key="3">
    <source>
        <dbReference type="ARBA" id="ARBA00022475"/>
    </source>
</evidence>
<feature type="transmembrane region" description="Helical" evidence="7">
    <location>
        <begin position="101"/>
        <end position="125"/>
    </location>
</feature>
<comment type="similarity">
    <text evidence="7">Belongs to the binding-protein-dependent transport system permease family.</text>
</comment>
<evidence type="ECO:0000256" key="1">
    <source>
        <dbReference type="ARBA" id="ARBA00004651"/>
    </source>
</evidence>
<dbReference type="EMBL" id="QGGI01000007">
    <property type="protein sequence ID" value="PWJ95105.1"/>
    <property type="molecule type" value="Genomic_DNA"/>
</dbReference>
<keyword evidence="10" id="KW-1185">Reference proteome</keyword>
<dbReference type="Pfam" id="PF00528">
    <property type="entry name" value="BPD_transp_1"/>
    <property type="match status" value="1"/>
</dbReference>
<reference evidence="9 10" key="1">
    <citation type="submission" date="2018-05" db="EMBL/GenBank/DDBJ databases">
        <title>Genomic Encyclopedia of Type Strains, Phase IV (KMG-IV): sequencing the most valuable type-strain genomes for metagenomic binning, comparative biology and taxonomic classification.</title>
        <authorList>
            <person name="Goeker M."/>
        </authorList>
    </citation>
    <scope>NUCLEOTIDE SEQUENCE [LARGE SCALE GENOMIC DNA]</scope>
    <source>
        <strain evidence="9 10">DSM 24906</strain>
    </source>
</reference>
<proteinExistence type="inferred from homology"/>
<evidence type="ECO:0000259" key="8">
    <source>
        <dbReference type="PROSITE" id="PS50928"/>
    </source>
</evidence>
<keyword evidence="2 7" id="KW-0813">Transport</keyword>
<dbReference type="RefSeq" id="WP_206050540.1">
    <property type="nucleotide sequence ID" value="NZ_QGGI01000007.1"/>
</dbReference>
<evidence type="ECO:0000256" key="5">
    <source>
        <dbReference type="ARBA" id="ARBA00022989"/>
    </source>
</evidence>
<accession>A0AA45HIQ6</accession>
<feature type="domain" description="ABC transmembrane type-1" evidence="8">
    <location>
        <begin position="66"/>
        <end position="269"/>
    </location>
</feature>
<comment type="subcellular location">
    <subcellularLocation>
        <location evidence="1 7">Cell membrane</location>
        <topology evidence="1 7">Multi-pass membrane protein</topology>
    </subcellularLocation>
</comment>
<keyword evidence="3" id="KW-1003">Cell membrane</keyword>
<feature type="transmembrane region" description="Helical" evidence="7">
    <location>
        <begin position="251"/>
        <end position="274"/>
    </location>
</feature>
<gene>
    <name evidence="9" type="ORF">C7380_10760</name>
</gene>
<feature type="transmembrane region" description="Helical" evidence="7">
    <location>
        <begin position="65"/>
        <end position="89"/>
    </location>
</feature>
<evidence type="ECO:0000313" key="10">
    <source>
        <dbReference type="Proteomes" id="UP000245921"/>
    </source>
</evidence>
<name>A0AA45HIQ6_9BACT</name>
<dbReference type="InterPro" id="IPR035906">
    <property type="entry name" value="MetI-like_sf"/>
</dbReference>
<evidence type="ECO:0000256" key="4">
    <source>
        <dbReference type="ARBA" id="ARBA00022692"/>
    </source>
</evidence>
<dbReference type="PANTHER" id="PTHR43744:SF12">
    <property type="entry name" value="ABC TRANSPORTER PERMEASE PROTEIN MG189-RELATED"/>
    <property type="match status" value="1"/>
</dbReference>
<sequence length="283" mass="31985">MTKKIKLYILLIIIGIIMAFPFIWTVTSSFKPDNELFSFPPSLIIKNFTIKNYDYVLNIKGFSGYFFNSIIVSGLSVIINVLFCSMAGYAFAHLEFKHKNFWFFLLLATMMIPIQITLIPTFLIAKNFPLIGGNNLFGYGGTGLLNTYAGLIIPHIMSAFGVFMMRQFYLQIPKELAESARIDGASESIIFFKIFFPIGKSSIAALAIFTFTQAWDDFLWPLIITNDDSMRTLQLGLEIFKSQNSADWGPLMSATTLTIIPVLIIFIILQKYFIDISISSSLK</sequence>
<dbReference type="GO" id="GO:0055085">
    <property type="term" value="P:transmembrane transport"/>
    <property type="evidence" value="ECO:0007669"/>
    <property type="project" value="InterPro"/>
</dbReference>
<feature type="transmembrane region" description="Helical" evidence="7">
    <location>
        <begin position="145"/>
        <end position="169"/>
    </location>
</feature>
<dbReference type="PROSITE" id="PS50928">
    <property type="entry name" value="ABC_TM1"/>
    <property type="match status" value="1"/>
</dbReference>
<dbReference type="SUPFAM" id="SSF161098">
    <property type="entry name" value="MetI-like"/>
    <property type="match status" value="1"/>
</dbReference>
<dbReference type="InterPro" id="IPR000515">
    <property type="entry name" value="MetI-like"/>
</dbReference>
<evidence type="ECO:0000256" key="7">
    <source>
        <dbReference type="RuleBase" id="RU363032"/>
    </source>
</evidence>
<dbReference type="PANTHER" id="PTHR43744">
    <property type="entry name" value="ABC TRANSPORTER PERMEASE PROTEIN MG189-RELATED-RELATED"/>
    <property type="match status" value="1"/>
</dbReference>
<dbReference type="Gene3D" id="1.10.3720.10">
    <property type="entry name" value="MetI-like"/>
    <property type="match status" value="1"/>
</dbReference>
<evidence type="ECO:0000313" key="9">
    <source>
        <dbReference type="EMBL" id="PWJ95105.1"/>
    </source>
</evidence>
<keyword evidence="5 7" id="KW-1133">Transmembrane helix</keyword>
<feature type="transmembrane region" description="Helical" evidence="7">
    <location>
        <begin position="190"/>
        <end position="211"/>
    </location>
</feature>
<organism evidence="9 10">
    <name type="scientific">Oceanotoga teriensis</name>
    <dbReference type="NCBI Taxonomy" id="515440"/>
    <lineage>
        <taxon>Bacteria</taxon>
        <taxon>Thermotogati</taxon>
        <taxon>Thermotogota</taxon>
        <taxon>Thermotogae</taxon>
        <taxon>Petrotogales</taxon>
        <taxon>Petrotogaceae</taxon>
        <taxon>Oceanotoga</taxon>
    </lineage>
</organism>
<dbReference type="GO" id="GO:0005886">
    <property type="term" value="C:plasma membrane"/>
    <property type="evidence" value="ECO:0007669"/>
    <property type="project" value="UniProtKB-SubCell"/>
</dbReference>